<protein>
    <submittedName>
        <fullName evidence="1">Uncharacterized protein</fullName>
    </submittedName>
</protein>
<organism evidence="1 2">
    <name type="scientific">Bradyrhizobium diazoefficiens</name>
    <dbReference type="NCBI Taxonomy" id="1355477"/>
    <lineage>
        <taxon>Bacteria</taxon>
        <taxon>Pseudomonadati</taxon>
        <taxon>Pseudomonadota</taxon>
        <taxon>Alphaproteobacteria</taxon>
        <taxon>Hyphomicrobiales</taxon>
        <taxon>Nitrobacteraceae</taxon>
        <taxon>Bradyrhizobium</taxon>
    </lineage>
</organism>
<name>A0A0E4BQP9_9BRAD</name>
<reference evidence="1 2" key="1">
    <citation type="submission" date="2014-11" db="EMBL/GenBank/DDBJ databases">
        <title>Symbiosis island explosion on the genome of extra-slow-growing strains of soybean bradyrhizobia with massive insertion sequences.</title>
        <authorList>
            <person name="Iida T."/>
            <person name="Minamisawa K."/>
        </authorList>
    </citation>
    <scope>NUCLEOTIDE SEQUENCE [LARGE SCALE GENOMIC DNA]</scope>
    <source>
        <strain evidence="1 2">NK6</strain>
    </source>
</reference>
<evidence type="ECO:0000313" key="2">
    <source>
        <dbReference type="Proteomes" id="UP000063308"/>
    </source>
</evidence>
<evidence type="ECO:0000313" key="1">
    <source>
        <dbReference type="EMBL" id="BAR57767.1"/>
    </source>
</evidence>
<sequence>MKLRRRNFLHLAAGAGQLVFPPPKEALIPRAKFRVDGPN</sequence>
<dbReference type="EMBL" id="AP014685">
    <property type="protein sequence ID" value="BAR57767.1"/>
    <property type="molecule type" value="Genomic_DNA"/>
</dbReference>
<accession>A0A0E4BQP9</accession>
<dbReference type="Proteomes" id="UP000063308">
    <property type="component" value="Chromosome"/>
</dbReference>
<gene>
    <name evidence="1" type="ORF">NK6_4600</name>
</gene>
<dbReference type="AlphaFoldDB" id="A0A0E4BQP9"/>
<proteinExistence type="predicted"/>